<proteinExistence type="predicted"/>
<name>A0ABQ8JQI3_DERPT</name>
<evidence type="ECO:0000313" key="1">
    <source>
        <dbReference type="EMBL" id="KAH9424873.1"/>
    </source>
</evidence>
<dbReference type="EMBL" id="NJHN03000024">
    <property type="protein sequence ID" value="KAH9424873.1"/>
    <property type="molecule type" value="Genomic_DNA"/>
</dbReference>
<accession>A0ABQ8JQI3</accession>
<sequence length="81" mass="9857">MMAKKTRRYRSCQVDRSHYKMVKSLIECMPTMFFEEDCQCFILLTARNDNDDHQWPNDQSIHRSLNDRQSYIVFYCLLLNN</sequence>
<gene>
    <name evidence="1" type="ORF">DERP_009095</name>
</gene>
<keyword evidence="2" id="KW-1185">Reference proteome</keyword>
<organism evidence="1 2">
    <name type="scientific">Dermatophagoides pteronyssinus</name>
    <name type="common">European house dust mite</name>
    <dbReference type="NCBI Taxonomy" id="6956"/>
    <lineage>
        <taxon>Eukaryota</taxon>
        <taxon>Metazoa</taxon>
        <taxon>Ecdysozoa</taxon>
        <taxon>Arthropoda</taxon>
        <taxon>Chelicerata</taxon>
        <taxon>Arachnida</taxon>
        <taxon>Acari</taxon>
        <taxon>Acariformes</taxon>
        <taxon>Sarcoptiformes</taxon>
        <taxon>Astigmata</taxon>
        <taxon>Psoroptidia</taxon>
        <taxon>Analgoidea</taxon>
        <taxon>Pyroglyphidae</taxon>
        <taxon>Dermatophagoidinae</taxon>
        <taxon>Dermatophagoides</taxon>
    </lineage>
</organism>
<comment type="caution">
    <text evidence="1">The sequence shown here is derived from an EMBL/GenBank/DDBJ whole genome shotgun (WGS) entry which is preliminary data.</text>
</comment>
<dbReference type="Proteomes" id="UP000887458">
    <property type="component" value="Unassembled WGS sequence"/>
</dbReference>
<reference evidence="1 2" key="1">
    <citation type="journal article" date="2018" name="J. Allergy Clin. Immunol.">
        <title>High-quality assembly of Dermatophagoides pteronyssinus genome and transcriptome reveals a wide range of novel allergens.</title>
        <authorList>
            <person name="Liu X.Y."/>
            <person name="Yang K.Y."/>
            <person name="Wang M.Q."/>
            <person name="Kwok J.S."/>
            <person name="Zeng X."/>
            <person name="Yang Z."/>
            <person name="Xiao X.J."/>
            <person name="Lau C.P."/>
            <person name="Li Y."/>
            <person name="Huang Z.M."/>
            <person name="Ba J.G."/>
            <person name="Yim A.K."/>
            <person name="Ouyang C.Y."/>
            <person name="Ngai S.M."/>
            <person name="Chan T.F."/>
            <person name="Leung E.L."/>
            <person name="Liu L."/>
            <person name="Liu Z.G."/>
            <person name="Tsui S.K."/>
        </authorList>
    </citation>
    <scope>NUCLEOTIDE SEQUENCE [LARGE SCALE GENOMIC DNA]</scope>
    <source>
        <strain evidence="1">Derp</strain>
    </source>
</reference>
<evidence type="ECO:0000313" key="2">
    <source>
        <dbReference type="Proteomes" id="UP000887458"/>
    </source>
</evidence>
<protein>
    <submittedName>
        <fullName evidence="1">Uncharacterized protein</fullName>
    </submittedName>
</protein>
<reference evidence="1 2" key="2">
    <citation type="journal article" date="2022" name="Mol. Biol. Evol.">
        <title>Comparative Genomics Reveals Insights into the Divergent Evolution of Astigmatic Mites and Household Pest Adaptations.</title>
        <authorList>
            <person name="Xiong Q."/>
            <person name="Wan A.T."/>
            <person name="Liu X."/>
            <person name="Fung C.S."/>
            <person name="Xiao X."/>
            <person name="Malainual N."/>
            <person name="Hou J."/>
            <person name="Wang L."/>
            <person name="Wang M."/>
            <person name="Yang K.Y."/>
            <person name="Cui Y."/>
            <person name="Leung E.L."/>
            <person name="Nong W."/>
            <person name="Shin S.K."/>
            <person name="Au S.W."/>
            <person name="Jeong K.Y."/>
            <person name="Chew F.T."/>
            <person name="Hui J.H."/>
            <person name="Leung T.F."/>
            <person name="Tungtrongchitr A."/>
            <person name="Zhong N."/>
            <person name="Liu Z."/>
            <person name="Tsui S.K."/>
        </authorList>
    </citation>
    <scope>NUCLEOTIDE SEQUENCE [LARGE SCALE GENOMIC DNA]</scope>
    <source>
        <strain evidence="1">Derp</strain>
    </source>
</reference>